<dbReference type="SMART" id="SM00448">
    <property type="entry name" value="REC"/>
    <property type="match status" value="1"/>
</dbReference>
<feature type="modified residue" description="4-aspartylphosphate" evidence="7">
    <location>
        <position position="53"/>
    </location>
</feature>
<dbReference type="RefSeq" id="WP_119848023.1">
    <property type="nucleotide sequence ID" value="NZ_CP032412.1"/>
</dbReference>
<dbReference type="Pfam" id="PF00072">
    <property type="entry name" value="Response_reg"/>
    <property type="match status" value="1"/>
</dbReference>
<accession>A0A385THV4</accession>
<gene>
    <name evidence="11" type="ORF">D5F53_12805</name>
</gene>
<keyword evidence="2 7" id="KW-0597">Phosphoprotein</keyword>
<dbReference type="AlphaFoldDB" id="A0A385THV4"/>
<dbReference type="SMART" id="SM00862">
    <property type="entry name" value="Trans_reg_C"/>
    <property type="match status" value="1"/>
</dbReference>
<dbReference type="PANTHER" id="PTHR48111:SF26">
    <property type="entry name" value="STAGE 0 SPORULATION PROTEIN A HOMOLOG"/>
    <property type="match status" value="1"/>
</dbReference>
<evidence type="ECO:0000313" key="12">
    <source>
        <dbReference type="Proteomes" id="UP000266552"/>
    </source>
</evidence>
<keyword evidence="6" id="KW-0804">Transcription</keyword>
<evidence type="ECO:0000256" key="8">
    <source>
        <dbReference type="PROSITE-ProRule" id="PRU01091"/>
    </source>
</evidence>
<evidence type="ECO:0000256" key="5">
    <source>
        <dbReference type="ARBA" id="ARBA00023125"/>
    </source>
</evidence>
<dbReference type="PROSITE" id="PS51755">
    <property type="entry name" value="OMPR_PHOB"/>
    <property type="match status" value="1"/>
</dbReference>
<dbReference type="CDD" id="cd00383">
    <property type="entry name" value="trans_reg_C"/>
    <property type="match status" value="1"/>
</dbReference>
<evidence type="ECO:0000259" key="10">
    <source>
        <dbReference type="PROSITE" id="PS51755"/>
    </source>
</evidence>
<keyword evidence="3" id="KW-0902">Two-component regulatory system</keyword>
<dbReference type="InterPro" id="IPR001789">
    <property type="entry name" value="Sig_transdc_resp-reg_receiver"/>
</dbReference>
<evidence type="ECO:0000259" key="9">
    <source>
        <dbReference type="PROSITE" id="PS50110"/>
    </source>
</evidence>
<dbReference type="GO" id="GO:0000156">
    <property type="term" value="F:phosphorelay response regulator activity"/>
    <property type="evidence" value="ECO:0007669"/>
    <property type="project" value="TreeGrafter"/>
</dbReference>
<organism evidence="11 12">
    <name type="scientific">Paenibacillus lautus</name>
    <name type="common">Bacillus lautus</name>
    <dbReference type="NCBI Taxonomy" id="1401"/>
    <lineage>
        <taxon>Bacteria</taxon>
        <taxon>Bacillati</taxon>
        <taxon>Bacillota</taxon>
        <taxon>Bacilli</taxon>
        <taxon>Bacillales</taxon>
        <taxon>Paenibacillaceae</taxon>
        <taxon>Paenibacillus</taxon>
    </lineage>
</organism>
<dbReference type="Pfam" id="PF00486">
    <property type="entry name" value="Trans_reg_C"/>
    <property type="match status" value="1"/>
</dbReference>
<evidence type="ECO:0000256" key="3">
    <source>
        <dbReference type="ARBA" id="ARBA00023012"/>
    </source>
</evidence>
<reference evidence="11 12" key="1">
    <citation type="submission" date="2018-09" db="EMBL/GenBank/DDBJ databases">
        <title>Genome Sequence of Paenibacillus lautus Strain E7593-69, Azo Dye-Degrading Bacteria, Isolated from Commercial Tattoo Inks.</title>
        <authorList>
            <person name="Nho S.W."/>
            <person name="Kim S.-J."/>
            <person name="Kweon O."/>
            <person name="Cerniglia C.E."/>
        </authorList>
    </citation>
    <scope>NUCLEOTIDE SEQUENCE [LARGE SCALE GENOMIC DNA]</scope>
    <source>
        <strain evidence="11 12">E7593-69</strain>
    </source>
</reference>
<evidence type="ECO:0000313" key="11">
    <source>
        <dbReference type="EMBL" id="AYB44120.1"/>
    </source>
</evidence>
<evidence type="ECO:0000256" key="1">
    <source>
        <dbReference type="ARBA" id="ARBA00004496"/>
    </source>
</evidence>
<dbReference type="Gene3D" id="6.10.250.690">
    <property type="match status" value="1"/>
</dbReference>
<dbReference type="PROSITE" id="PS50110">
    <property type="entry name" value="RESPONSE_REGULATORY"/>
    <property type="match status" value="1"/>
</dbReference>
<feature type="DNA-binding region" description="OmpR/PhoB-type" evidence="8">
    <location>
        <begin position="133"/>
        <end position="232"/>
    </location>
</feature>
<dbReference type="KEGG" id="plw:D5F53_12805"/>
<dbReference type="GO" id="GO:0005829">
    <property type="term" value="C:cytosol"/>
    <property type="evidence" value="ECO:0007669"/>
    <property type="project" value="TreeGrafter"/>
</dbReference>
<dbReference type="GO" id="GO:0000976">
    <property type="term" value="F:transcription cis-regulatory region binding"/>
    <property type="evidence" value="ECO:0007669"/>
    <property type="project" value="TreeGrafter"/>
</dbReference>
<evidence type="ECO:0000256" key="4">
    <source>
        <dbReference type="ARBA" id="ARBA00023015"/>
    </source>
</evidence>
<dbReference type="InterPro" id="IPR011006">
    <property type="entry name" value="CheY-like_superfamily"/>
</dbReference>
<dbReference type="GO" id="GO:0032993">
    <property type="term" value="C:protein-DNA complex"/>
    <property type="evidence" value="ECO:0007669"/>
    <property type="project" value="TreeGrafter"/>
</dbReference>
<evidence type="ECO:0000256" key="7">
    <source>
        <dbReference type="PROSITE-ProRule" id="PRU00169"/>
    </source>
</evidence>
<keyword evidence="5 8" id="KW-0238">DNA-binding</keyword>
<evidence type="ECO:0000256" key="2">
    <source>
        <dbReference type="ARBA" id="ARBA00022553"/>
    </source>
</evidence>
<dbReference type="EMBL" id="CP032412">
    <property type="protein sequence ID" value="AYB44120.1"/>
    <property type="molecule type" value="Genomic_DNA"/>
</dbReference>
<dbReference type="SUPFAM" id="SSF52172">
    <property type="entry name" value="CheY-like"/>
    <property type="match status" value="1"/>
</dbReference>
<dbReference type="CDD" id="cd17574">
    <property type="entry name" value="REC_OmpR"/>
    <property type="match status" value="1"/>
</dbReference>
<name>A0A385THV4_PAELA</name>
<dbReference type="InterPro" id="IPR039420">
    <property type="entry name" value="WalR-like"/>
</dbReference>
<dbReference type="GO" id="GO:0006355">
    <property type="term" value="P:regulation of DNA-templated transcription"/>
    <property type="evidence" value="ECO:0007669"/>
    <property type="project" value="InterPro"/>
</dbReference>
<dbReference type="Gene3D" id="3.40.50.2300">
    <property type="match status" value="1"/>
</dbReference>
<feature type="domain" description="Response regulatory" evidence="9">
    <location>
        <begin position="4"/>
        <end position="117"/>
    </location>
</feature>
<keyword evidence="12" id="KW-1185">Reference proteome</keyword>
<dbReference type="InterPro" id="IPR001867">
    <property type="entry name" value="OmpR/PhoB-type_DNA-bd"/>
</dbReference>
<dbReference type="PANTHER" id="PTHR48111">
    <property type="entry name" value="REGULATOR OF RPOS"/>
    <property type="match status" value="1"/>
</dbReference>
<evidence type="ECO:0000256" key="6">
    <source>
        <dbReference type="ARBA" id="ARBA00023163"/>
    </source>
</evidence>
<dbReference type="FunFam" id="1.10.10.10:FF:000018">
    <property type="entry name" value="DNA-binding response regulator ResD"/>
    <property type="match status" value="1"/>
</dbReference>
<protein>
    <submittedName>
        <fullName evidence="11">DNA-binding response regulator</fullName>
    </submittedName>
</protein>
<comment type="subcellular location">
    <subcellularLocation>
        <location evidence="1">Cytoplasm</location>
    </subcellularLocation>
</comment>
<dbReference type="Proteomes" id="UP000266552">
    <property type="component" value="Chromosome"/>
</dbReference>
<keyword evidence="4" id="KW-0805">Transcription regulation</keyword>
<dbReference type="FunFam" id="3.40.50.2300:FF:000001">
    <property type="entry name" value="DNA-binding response regulator PhoB"/>
    <property type="match status" value="1"/>
</dbReference>
<proteinExistence type="predicted"/>
<dbReference type="Gene3D" id="1.10.10.10">
    <property type="entry name" value="Winged helix-like DNA-binding domain superfamily/Winged helix DNA-binding domain"/>
    <property type="match status" value="1"/>
</dbReference>
<feature type="domain" description="OmpR/PhoB-type" evidence="10">
    <location>
        <begin position="133"/>
        <end position="232"/>
    </location>
</feature>
<sequence>MQKRILLVEDDNDINQLIENQLKQDHYYVDSARDGEEALTLFHKNKFDLILLDLMLPKVNGMELLKHIRETSKVPVLIISAKGSDLDKAMGLGFGADDYISKPFSMIELTARVQAAIRRATLYAETESKPADPPVITYKDLVLDLHSFSVKVKGKSVPLTAKEFHILKLLLTHHSRVFTKEQIYQLIWEEDYYGNENVINVHIRRLREKIEEDPSAPQYIRTIWGIGYKMGD</sequence>
<dbReference type="InterPro" id="IPR036388">
    <property type="entry name" value="WH-like_DNA-bd_sf"/>
</dbReference>